<dbReference type="Proteomes" id="UP001108089">
    <property type="component" value="Unassembled WGS sequence"/>
</dbReference>
<sequence length="50" mass="5584">MRLSNTSSGPRRQARLSSITGRFGRARSARSFPAEAERLITPAELRRLQA</sequence>
<evidence type="ECO:0000256" key="1">
    <source>
        <dbReference type="SAM" id="MobiDB-lite"/>
    </source>
</evidence>
<comment type="caution">
    <text evidence="2">The sequence shown here is derived from an EMBL/GenBank/DDBJ whole genome shotgun (WGS) entry which is preliminary data.</text>
</comment>
<feature type="compositionally biased region" description="Polar residues" evidence="1">
    <location>
        <begin position="1"/>
        <end position="20"/>
    </location>
</feature>
<organism evidence="2 3">
    <name type="scientific">Gordonia tangerina</name>
    <dbReference type="NCBI Taxonomy" id="2911060"/>
    <lineage>
        <taxon>Bacteria</taxon>
        <taxon>Bacillati</taxon>
        <taxon>Actinomycetota</taxon>
        <taxon>Actinomycetes</taxon>
        <taxon>Mycobacteriales</taxon>
        <taxon>Gordoniaceae</taxon>
        <taxon>Gordonia</taxon>
    </lineage>
</organism>
<gene>
    <name evidence="2" type="ORF">L1892_20935</name>
</gene>
<proteinExistence type="predicted"/>
<evidence type="ECO:0000313" key="2">
    <source>
        <dbReference type="EMBL" id="MCF3940840.1"/>
    </source>
</evidence>
<evidence type="ECO:0000313" key="3">
    <source>
        <dbReference type="Proteomes" id="UP001108089"/>
    </source>
</evidence>
<reference evidence="2" key="1">
    <citation type="submission" date="2022-01" db="EMBL/GenBank/DDBJ databases">
        <title>Gordonia xiamenensis sp. nov., isolated from surface seawater in Xiamen.</title>
        <authorList>
            <person name="He Y.F."/>
        </authorList>
    </citation>
    <scope>NUCLEOTIDE SEQUENCE</scope>
    <source>
        <strain evidence="2">GW1C4-4</strain>
    </source>
</reference>
<keyword evidence="3" id="KW-1185">Reference proteome</keyword>
<protein>
    <submittedName>
        <fullName evidence="2">Uncharacterized protein</fullName>
    </submittedName>
</protein>
<name>A0ABS9DNN7_9ACTN</name>
<dbReference type="RefSeq" id="WP_235725657.1">
    <property type="nucleotide sequence ID" value="NZ_JAKGCU010000027.1"/>
</dbReference>
<accession>A0ABS9DNN7</accession>
<feature type="region of interest" description="Disordered" evidence="1">
    <location>
        <begin position="1"/>
        <end position="32"/>
    </location>
</feature>
<dbReference type="EMBL" id="JAKGCU010000027">
    <property type="protein sequence ID" value="MCF3940840.1"/>
    <property type="molecule type" value="Genomic_DNA"/>
</dbReference>